<dbReference type="EMBL" id="AZMM01007038">
    <property type="protein sequence ID" value="ETJ38961.1"/>
    <property type="molecule type" value="Genomic_DNA"/>
</dbReference>
<reference evidence="2" key="1">
    <citation type="submission" date="2013-12" db="EMBL/GenBank/DDBJ databases">
        <title>A Varibaculum cambriense genome reconstructed from a premature infant gut community with otherwise low bacterial novelty that shifts toward anaerobic metabolism during the third week of life.</title>
        <authorList>
            <person name="Brown C.T."/>
            <person name="Sharon I."/>
            <person name="Thomas B.C."/>
            <person name="Castelle C.J."/>
            <person name="Morowitz M.J."/>
            <person name="Banfield J.F."/>
        </authorList>
    </citation>
    <scope>NUCLEOTIDE SEQUENCE</scope>
</reference>
<accession>W1Y9C4</accession>
<comment type="caution">
    <text evidence="2">The sequence shown here is derived from an EMBL/GenBank/DDBJ whole genome shotgun (WGS) entry which is preliminary data.</text>
</comment>
<evidence type="ECO:0000313" key="2">
    <source>
        <dbReference type="EMBL" id="ETJ38961.1"/>
    </source>
</evidence>
<gene>
    <name evidence="2" type="ORF">Q604_UNBC07038G0001</name>
</gene>
<protein>
    <submittedName>
        <fullName evidence="2">Uncharacterized protein</fullName>
    </submittedName>
</protein>
<feature type="compositionally biased region" description="Polar residues" evidence="1">
    <location>
        <begin position="10"/>
        <end position="23"/>
    </location>
</feature>
<name>W1Y9C4_9ZZZZ</name>
<organism evidence="2">
    <name type="scientific">human gut metagenome</name>
    <dbReference type="NCBI Taxonomy" id="408170"/>
    <lineage>
        <taxon>unclassified sequences</taxon>
        <taxon>metagenomes</taxon>
        <taxon>organismal metagenomes</taxon>
    </lineage>
</organism>
<feature type="region of interest" description="Disordered" evidence="1">
    <location>
        <begin position="1"/>
        <end position="23"/>
    </location>
</feature>
<dbReference type="AlphaFoldDB" id="W1Y9C4"/>
<feature type="non-terminal residue" evidence="2">
    <location>
        <position position="1"/>
    </location>
</feature>
<evidence type="ECO:0000256" key="1">
    <source>
        <dbReference type="SAM" id="MobiDB-lite"/>
    </source>
</evidence>
<sequence length="23" mass="2641">DLHEWRNDGQAVSTRDSVKLNSL</sequence>
<proteinExistence type="predicted"/>